<protein>
    <recommendedName>
        <fullName evidence="7 8">Small ribosomal subunit protein bS20</fullName>
    </recommendedName>
</protein>
<gene>
    <name evidence="8" type="primary">rpsT</name>
    <name evidence="9" type="ORF">SAMN05192534_10626</name>
</gene>
<dbReference type="OrthoDB" id="9808392at2"/>
<dbReference type="GO" id="GO:0015935">
    <property type="term" value="C:small ribosomal subunit"/>
    <property type="evidence" value="ECO:0007669"/>
    <property type="project" value="TreeGrafter"/>
</dbReference>
<keyword evidence="4 8" id="KW-0694">RNA-binding</keyword>
<evidence type="ECO:0000256" key="6">
    <source>
        <dbReference type="ARBA" id="ARBA00023274"/>
    </source>
</evidence>
<reference evidence="9 10" key="1">
    <citation type="submission" date="2016-10" db="EMBL/GenBank/DDBJ databases">
        <authorList>
            <person name="de Groot N.N."/>
        </authorList>
    </citation>
    <scope>NUCLEOTIDE SEQUENCE [LARGE SCALE GENOMIC DNA]</scope>
    <source>
        <strain evidence="9 10">DSM 21632</strain>
    </source>
</reference>
<organism evidence="9 10">
    <name type="scientific">Alteribacillus persepolensis</name>
    <dbReference type="NCBI Taxonomy" id="568899"/>
    <lineage>
        <taxon>Bacteria</taxon>
        <taxon>Bacillati</taxon>
        <taxon>Bacillota</taxon>
        <taxon>Bacilli</taxon>
        <taxon>Bacillales</taxon>
        <taxon>Bacillaceae</taxon>
        <taxon>Alteribacillus</taxon>
    </lineage>
</organism>
<dbReference type="InterPro" id="IPR002583">
    <property type="entry name" value="Ribosomal_bS20"/>
</dbReference>
<evidence type="ECO:0000256" key="7">
    <source>
        <dbReference type="ARBA" id="ARBA00035136"/>
    </source>
</evidence>
<comment type="similarity">
    <text evidence="2 8">Belongs to the bacterial ribosomal protein bS20 family.</text>
</comment>
<dbReference type="GO" id="GO:0070181">
    <property type="term" value="F:small ribosomal subunit rRNA binding"/>
    <property type="evidence" value="ECO:0007669"/>
    <property type="project" value="TreeGrafter"/>
</dbReference>
<evidence type="ECO:0000256" key="5">
    <source>
        <dbReference type="ARBA" id="ARBA00022980"/>
    </source>
</evidence>
<dbReference type="GO" id="GO:0005829">
    <property type="term" value="C:cytosol"/>
    <property type="evidence" value="ECO:0007669"/>
    <property type="project" value="TreeGrafter"/>
</dbReference>
<dbReference type="AlphaFoldDB" id="A0A1G8CP91"/>
<evidence type="ECO:0000256" key="3">
    <source>
        <dbReference type="ARBA" id="ARBA00022730"/>
    </source>
</evidence>
<proteinExistence type="inferred from homology"/>
<accession>A0A1G8CP91</accession>
<evidence type="ECO:0000256" key="2">
    <source>
        <dbReference type="ARBA" id="ARBA00007634"/>
    </source>
</evidence>
<comment type="function">
    <text evidence="1 8">Binds directly to 16S ribosomal RNA.</text>
</comment>
<keyword evidence="10" id="KW-1185">Reference proteome</keyword>
<dbReference type="PANTHER" id="PTHR33398:SF1">
    <property type="entry name" value="SMALL RIBOSOMAL SUBUNIT PROTEIN BS20C"/>
    <property type="match status" value="1"/>
</dbReference>
<dbReference type="NCBIfam" id="TIGR00029">
    <property type="entry name" value="S20"/>
    <property type="match status" value="1"/>
</dbReference>
<keyword evidence="3 8" id="KW-0699">rRNA-binding</keyword>
<evidence type="ECO:0000313" key="9">
    <source>
        <dbReference type="EMBL" id="SDH47069.1"/>
    </source>
</evidence>
<dbReference type="GO" id="GO:0006412">
    <property type="term" value="P:translation"/>
    <property type="evidence" value="ECO:0007669"/>
    <property type="project" value="UniProtKB-UniRule"/>
</dbReference>
<dbReference type="RefSeq" id="WP_091272351.1">
    <property type="nucleotide sequence ID" value="NZ_FNDK01000006.1"/>
</dbReference>
<dbReference type="Pfam" id="PF01649">
    <property type="entry name" value="Ribosomal_S20p"/>
    <property type="match status" value="1"/>
</dbReference>
<dbReference type="HAMAP" id="MF_00500">
    <property type="entry name" value="Ribosomal_bS20"/>
    <property type="match status" value="1"/>
</dbReference>
<dbReference type="PANTHER" id="PTHR33398">
    <property type="entry name" value="30S RIBOSOMAL PROTEIN S20"/>
    <property type="match status" value="1"/>
</dbReference>
<name>A0A1G8CP91_9BACI</name>
<evidence type="ECO:0000256" key="4">
    <source>
        <dbReference type="ARBA" id="ARBA00022884"/>
    </source>
</evidence>
<dbReference type="SUPFAM" id="SSF46992">
    <property type="entry name" value="Ribosomal protein S20"/>
    <property type="match status" value="1"/>
</dbReference>
<dbReference type="Gene3D" id="1.20.58.110">
    <property type="entry name" value="Ribosomal protein S20"/>
    <property type="match status" value="1"/>
</dbReference>
<dbReference type="Proteomes" id="UP000199163">
    <property type="component" value="Unassembled WGS sequence"/>
</dbReference>
<dbReference type="GO" id="GO:0003735">
    <property type="term" value="F:structural constituent of ribosome"/>
    <property type="evidence" value="ECO:0007669"/>
    <property type="project" value="InterPro"/>
</dbReference>
<evidence type="ECO:0000313" key="10">
    <source>
        <dbReference type="Proteomes" id="UP000199163"/>
    </source>
</evidence>
<dbReference type="FunFam" id="1.20.58.110:FF:000001">
    <property type="entry name" value="30S ribosomal protein S20"/>
    <property type="match status" value="1"/>
</dbReference>
<evidence type="ECO:0000256" key="8">
    <source>
        <dbReference type="HAMAP-Rule" id="MF_00500"/>
    </source>
</evidence>
<keyword evidence="5 8" id="KW-0689">Ribosomal protein</keyword>
<keyword evidence="6 8" id="KW-0687">Ribonucleoprotein</keyword>
<dbReference type="STRING" id="568899.SAMN05192534_10626"/>
<evidence type="ECO:0000256" key="1">
    <source>
        <dbReference type="ARBA" id="ARBA00003134"/>
    </source>
</evidence>
<sequence length="88" mass="10013">MPNIKSAKKRVLINETQREKQQAFKTAMRSAIKEFNKKADNKDVEGAKELFQLAVKKVDKAAGKNMIHKNTAARVKSDMQQRLNDIAQ</sequence>
<dbReference type="EMBL" id="FNDK01000006">
    <property type="protein sequence ID" value="SDH47069.1"/>
    <property type="molecule type" value="Genomic_DNA"/>
</dbReference>
<dbReference type="InterPro" id="IPR036510">
    <property type="entry name" value="Ribosomal_bS20_sf"/>
</dbReference>